<organism evidence="2 3">
    <name type="scientific">Carya illinoinensis</name>
    <name type="common">Pecan</name>
    <dbReference type="NCBI Taxonomy" id="32201"/>
    <lineage>
        <taxon>Eukaryota</taxon>
        <taxon>Viridiplantae</taxon>
        <taxon>Streptophyta</taxon>
        <taxon>Embryophyta</taxon>
        <taxon>Tracheophyta</taxon>
        <taxon>Spermatophyta</taxon>
        <taxon>Magnoliopsida</taxon>
        <taxon>eudicotyledons</taxon>
        <taxon>Gunneridae</taxon>
        <taxon>Pentapetalae</taxon>
        <taxon>rosids</taxon>
        <taxon>fabids</taxon>
        <taxon>Fagales</taxon>
        <taxon>Juglandaceae</taxon>
        <taxon>Carya</taxon>
    </lineage>
</organism>
<name>A0A8T1Q9E8_CARIL</name>
<evidence type="ECO:0000313" key="2">
    <source>
        <dbReference type="EMBL" id="KAG6651066.1"/>
    </source>
</evidence>
<dbReference type="EMBL" id="CM031814">
    <property type="protein sequence ID" value="KAG6651066.1"/>
    <property type="molecule type" value="Genomic_DNA"/>
</dbReference>
<protein>
    <submittedName>
        <fullName evidence="2">Uncharacterized protein</fullName>
    </submittedName>
</protein>
<accession>A0A8T1Q9E8</accession>
<dbReference type="Proteomes" id="UP000811609">
    <property type="component" value="Chromosome 6"/>
</dbReference>
<reference evidence="2" key="1">
    <citation type="submission" date="2020-12" db="EMBL/GenBank/DDBJ databases">
        <title>WGS assembly of Carya illinoinensis cv. Pawnee.</title>
        <authorList>
            <person name="Platts A."/>
            <person name="Shu S."/>
            <person name="Wright S."/>
            <person name="Barry K."/>
            <person name="Edger P."/>
            <person name="Pires J.C."/>
            <person name="Schmutz J."/>
        </authorList>
    </citation>
    <scope>NUCLEOTIDE SEQUENCE</scope>
    <source>
        <tissue evidence="2">Leaf</tissue>
    </source>
</reference>
<evidence type="ECO:0000313" key="3">
    <source>
        <dbReference type="Proteomes" id="UP000811609"/>
    </source>
</evidence>
<sequence>MKETNVKKKNTYIKTDKLPSDKNAIINYNIHKFGKLNGMPKFDPSREGKAKKRATKTVKQIIFPEIRHTQCLSSDRIHKKENNRKENDQWRIYMYEATS</sequence>
<comment type="caution">
    <text evidence="2">The sequence shown here is derived from an EMBL/GenBank/DDBJ whole genome shotgun (WGS) entry which is preliminary data.</text>
</comment>
<dbReference type="AlphaFoldDB" id="A0A8T1Q9E8"/>
<keyword evidence="3" id="KW-1185">Reference proteome</keyword>
<feature type="region of interest" description="Disordered" evidence="1">
    <location>
        <begin position="37"/>
        <end position="56"/>
    </location>
</feature>
<gene>
    <name evidence="2" type="ORF">CIPAW_06G086500</name>
</gene>
<proteinExistence type="predicted"/>
<evidence type="ECO:0000256" key="1">
    <source>
        <dbReference type="SAM" id="MobiDB-lite"/>
    </source>
</evidence>